<evidence type="ECO:0000313" key="1">
    <source>
        <dbReference type="EMBL" id="VTR22406.1"/>
    </source>
</evidence>
<gene>
    <name evidence="1" type="ORF">NCTC12965_01502</name>
</gene>
<sequence length="173" mass="18858">MIFRNCNGQKILLGSITFINEGNRPVIHHIYLDLTLLPTAAPALQASFNKATLLLGEVNAFRDARQRLMLSISKTQYAGNLAQPYILKFESSQMKDNSYQLKSVQGDIHVPYKVMIHDVNISPGDEYRGVVAAGEATSDIVQIEFLLPSTQVGGIAAGTKLSDVLTAVIIPDS</sequence>
<name>A0A4U9TQ02_SERFO</name>
<dbReference type="AlphaFoldDB" id="A0A4U9TQ02"/>
<proteinExistence type="predicted"/>
<dbReference type="EMBL" id="CABEEZ010000028">
    <property type="protein sequence ID" value="VTR22406.1"/>
    <property type="molecule type" value="Genomic_DNA"/>
</dbReference>
<accession>A0A4U9TQ02</accession>
<reference evidence="1" key="1">
    <citation type="submission" date="2019-05" db="EMBL/GenBank/DDBJ databases">
        <authorList>
            <consortium name="Pathogen Informatics"/>
        </authorList>
    </citation>
    <scope>NUCLEOTIDE SEQUENCE [LARGE SCALE GENOMIC DNA]</scope>
    <source>
        <strain evidence="1">NCTC12965</strain>
    </source>
</reference>
<organism evidence="1">
    <name type="scientific">Serratia fonticola</name>
    <dbReference type="NCBI Taxonomy" id="47917"/>
    <lineage>
        <taxon>Bacteria</taxon>
        <taxon>Pseudomonadati</taxon>
        <taxon>Pseudomonadota</taxon>
        <taxon>Gammaproteobacteria</taxon>
        <taxon>Enterobacterales</taxon>
        <taxon>Yersiniaceae</taxon>
        <taxon>Serratia</taxon>
    </lineage>
</organism>
<protein>
    <submittedName>
        <fullName evidence="1">Uncharacterized protein</fullName>
    </submittedName>
</protein>